<feature type="non-terminal residue" evidence="1">
    <location>
        <position position="1"/>
    </location>
</feature>
<name>A0A0F8Z8G0_9ZZZZ</name>
<organism evidence="1">
    <name type="scientific">marine sediment metagenome</name>
    <dbReference type="NCBI Taxonomy" id="412755"/>
    <lineage>
        <taxon>unclassified sequences</taxon>
        <taxon>metagenomes</taxon>
        <taxon>ecological metagenomes</taxon>
    </lineage>
</organism>
<comment type="caution">
    <text evidence="1">The sequence shown here is derived from an EMBL/GenBank/DDBJ whole genome shotgun (WGS) entry which is preliminary data.</text>
</comment>
<evidence type="ECO:0000313" key="1">
    <source>
        <dbReference type="EMBL" id="KKK62714.1"/>
    </source>
</evidence>
<dbReference type="AlphaFoldDB" id="A0A0F8Z8G0"/>
<accession>A0A0F8Z8G0</accession>
<protein>
    <submittedName>
        <fullName evidence="1">Uncharacterized protein</fullName>
    </submittedName>
</protein>
<gene>
    <name evidence="1" type="ORF">LCGC14_3001580</name>
</gene>
<reference evidence="1" key="1">
    <citation type="journal article" date="2015" name="Nature">
        <title>Complex archaea that bridge the gap between prokaryotes and eukaryotes.</title>
        <authorList>
            <person name="Spang A."/>
            <person name="Saw J.H."/>
            <person name="Jorgensen S.L."/>
            <person name="Zaremba-Niedzwiedzka K."/>
            <person name="Martijn J."/>
            <person name="Lind A.E."/>
            <person name="van Eijk R."/>
            <person name="Schleper C."/>
            <person name="Guy L."/>
            <person name="Ettema T.J."/>
        </authorList>
    </citation>
    <scope>NUCLEOTIDE SEQUENCE</scope>
</reference>
<sequence length="266" mass="30153">VTRNLGVLLVDSVVGSAASNLMHDEALEFQNSQQLQGRNIYVLSVVGSAQSTFDRLIKGYTPGGVPTIQVAPSWGTNSLPTIGQPYVILDFYKIHEVKSTIEQSIKAAGKWFMPRTYATLQIVASQYEYSIPSGFKYIANMHFIPSHSSITDNRLLTQYRIRRDAWSVENSLIVFNPNFIDLNWHGNKFIRIIGQGTPPLLEDDEDTYDDQLEEYLTAYCVRELSFRRMGDANKEWVNKYRAASLTLQEEEPKISTSVFPDSVRVD</sequence>
<dbReference type="EMBL" id="LAZR01061864">
    <property type="protein sequence ID" value="KKK62714.1"/>
    <property type="molecule type" value="Genomic_DNA"/>
</dbReference>
<proteinExistence type="predicted"/>